<keyword evidence="4" id="KW-0472">Membrane</keyword>
<organism evidence="6 7">
    <name type="scientific">Paludibaculum fermentans</name>
    <dbReference type="NCBI Taxonomy" id="1473598"/>
    <lineage>
        <taxon>Bacteria</taxon>
        <taxon>Pseudomonadati</taxon>
        <taxon>Acidobacteriota</taxon>
        <taxon>Terriglobia</taxon>
        <taxon>Bryobacterales</taxon>
        <taxon>Bryobacteraceae</taxon>
        <taxon>Paludibaculum</taxon>
    </lineage>
</organism>
<dbReference type="GO" id="GO:0046983">
    <property type="term" value="F:protein dimerization activity"/>
    <property type="evidence" value="ECO:0007669"/>
    <property type="project" value="InterPro"/>
</dbReference>
<name>A0A7S7NTK6_PALFE</name>
<dbReference type="Pfam" id="PF07730">
    <property type="entry name" value="HisKA_3"/>
    <property type="match status" value="1"/>
</dbReference>
<gene>
    <name evidence="6" type="ORF">IRI77_06345</name>
</gene>
<reference evidence="6 7" key="1">
    <citation type="submission" date="2020-10" db="EMBL/GenBank/DDBJ databases">
        <title>Complete genome sequence of Paludibaculum fermentans P105T, a facultatively anaerobic acidobacterium capable of dissimilatory Fe(III) reduction.</title>
        <authorList>
            <person name="Dedysh S.N."/>
            <person name="Beletsky A.V."/>
            <person name="Kulichevskaya I.S."/>
            <person name="Mardanov A.V."/>
            <person name="Ravin N.V."/>
        </authorList>
    </citation>
    <scope>NUCLEOTIDE SEQUENCE [LARGE SCALE GENOMIC DNA]</scope>
    <source>
        <strain evidence="6 7">P105</strain>
    </source>
</reference>
<keyword evidence="4" id="KW-0812">Transmembrane</keyword>
<dbReference type="Gene3D" id="1.20.5.1930">
    <property type="match status" value="1"/>
</dbReference>
<dbReference type="PROSITE" id="PS50109">
    <property type="entry name" value="HIS_KIN"/>
    <property type="match status" value="1"/>
</dbReference>
<dbReference type="EMBL" id="CP063849">
    <property type="protein sequence ID" value="QOY89570.1"/>
    <property type="molecule type" value="Genomic_DNA"/>
</dbReference>
<dbReference type="InterPro" id="IPR011110">
    <property type="entry name" value="Reg_prop"/>
</dbReference>
<dbReference type="PANTHER" id="PTHR24421">
    <property type="entry name" value="NITRATE/NITRITE SENSOR PROTEIN NARX-RELATED"/>
    <property type="match status" value="1"/>
</dbReference>
<dbReference type="KEGG" id="pfer:IRI77_06345"/>
<proteinExistence type="predicted"/>
<keyword evidence="4" id="KW-1133">Transmembrane helix</keyword>
<dbReference type="SUPFAM" id="SSF63829">
    <property type="entry name" value="Calcium-dependent phosphotriesterase"/>
    <property type="match status" value="3"/>
</dbReference>
<dbReference type="SUPFAM" id="SSF55874">
    <property type="entry name" value="ATPase domain of HSP90 chaperone/DNA topoisomerase II/histidine kinase"/>
    <property type="match status" value="1"/>
</dbReference>
<dbReference type="GO" id="GO:0000155">
    <property type="term" value="F:phosphorelay sensor kinase activity"/>
    <property type="evidence" value="ECO:0007669"/>
    <property type="project" value="InterPro"/>
</dbReference>
<dbReference type="InterPro" id="IPR050482">
    <property type="entry name" value="Sensor_HK_TwoCompSys"/>
</dbReference>
<dbReference type="InterPro" id="IPR013783">
    <property type="entry name" value="Ig-like_fold"/>
</dbReference>
<dbReference type="GO" id="GO:0016020">
    <property type="term" value="C:membrane"/>
    <property type="evidence" value="ECO:0007669"/>
    <property type="project" value="InterPro"/>
</dbReference>
<dbReference type="CDD" id="cd16917">
    <property type="entry name" value="HATPase_UhpB-NarQ-NarX-like"/>
    <property type="match status" value="1"/>
</dbReference>
<dbReference type="InterPro" id="IPR015943">
    <property type="entry name" value="WD40/YVTN_repeat-like_dom_sf"/>
</dbReference>
<evidence type="ECO:0000256" key="4">
    <source>
        <dbReference type="SAM" id="Phobius"/>
    </source>
</evidence>
<protein>
    <recommendedName>
        <fullName evidence="5">Histidine kinase domain-containing protein</fullName>
    </recommendedName>
</protein>
<evidence type="ECO:0000259" key="5">
    <source>
        <dbReference type="PROSITE" id="PS50109"/>
    </source>
</evidence>
<dbReference type="Gene3D" id="3.30.565.10">
    <property type="entry name" value="Histidine kinase-like ATPase, C-terminal domain"/>
    <property type="match status" value="1"/>
</dbReference>
<evidence type="ECO:0000256" key="2">
    <source>
        <dbReference type="ARBA" id="ARBA00022777"/>
    </source>
</evidence>
<dbReference type="RefSeq" id="WP_194451232.1">
    <property type="nucleotide sequence ID" value="NZ_CP063849.1"/>
</dbReference>
<dbReference type="SMART" id="SM00387">
    <property type="entry name" value="HATPase_c"/>
    <property type="match status" value="1"/>
</dbReference>
<dbReference type="InterPro" id="IPR003594">
    <property type="entry name" value="HATPase_dom"/>
</dbReference>
<accession>A0A7S7NTK6</accession>
<evidence type="ECO:0000313" key="6">
    <source>
        <dbReference type="EMBL" id="QOY89570.1"/>
    </source>
</evidence>
<evidence type="ECO:0000256" key="1">
    <source>
        <dbReference type="ARBA" id="ARBA00022679"/>
    </source>
</evidence>
<dbReference type="InterPro" id="IPR036890">
    <property type="entry name" value="HATPase_C_sf"/>
</dbReference>
<dbReference type="InterPro" id="IPR005467">
    <property type="entry name" value="His_kinase_dom"/>
</dbReference>
<dbReference type="InterPro" id="IPR011712">
    <property type="entry name" value="Sig_transdc_His_kin_sub3_dim/P"/>
</dbReference>
<keyword evidence="2" id="KW-0418">Kinase</keyword>
<dbReference type="Gene3D" id="2.130.10.10">
    <property type="entry name" value="YVTN repeat-like/Quinoprotein amine dehydrogenase"/>
    <property type="match status" value="3"/>
</dbReference>
<keyword evidence="7" id="KW-1185">Reference proteome</keyword>
<feature type="transmembrane region" description="Helical" evidence="4">
    <location>
        <begin position="736"/>
        <end position="755"/>
    </location>
</feature>
<dbReference type="Pfam" id="PF07494">
    <property type="entry name" value="Reg_prop"/>
    <property type="match status" value="5"/>
</dbReference>
<dbReference type="Proteomes" id="UP000593892">
    <property type="component" value="Chromosome"/>
</dbReference>
<dbReference type="Pfam" id="PF02518">
    <property type="entry name" value="HATPase_c"/>
    <property type="match status" value="1"/>
</dbReference>
<dbReference type="PANTHER" id="PTHR24421:SF62">
    <property type="entry name" value="SENSORY TRANSDUCTION HISTIDINE KINASE"/>
    <property type="match status" value="1"/>
</dbReference>
<keyword evidence="1" id="KW-0808">Transferase</keyword>
<evidence type="ECO:0000313" key="7">
    <source>
        <dbReference type="Proteomes" id="UP000593892"/>
    </source>
</evidence>
<evidence type="ECO:0000256" key="3">
    <source>
        <dbReference type="ARBA" id="ARBA00023012"/>
    </source>
</evidence>
<dbReference type="Gene3D" id="2.60.40.10">
    <property type="entry name" value="Immunoglobulins"/>
    <property type="match status" value="1"/>
</dbReference>
<dbReference type="InterPro" id="IPR011123">
    <property type="entry name" value="Y_Y_Y"/>
</dbReference>
<feature type="domain" description="Histidine kinase" evidence="5">
    <location>
        <begin position="788"/>
        <end position="971"/>
    </location>
</feature>
<dbReference type="AlphaFoldDB" id="A0A7S7NTK6"/>
<dbReference type="Pfam" id="PF07495">
    <property type="entry name" value="Y_Y_Y"/>
    <property type="match status" value="1"/>
</dbReference>
<sequence>MQWGFRSLAVLWTLLPVAWALDPTYALSQYHKRNWQVQDGLPRNYVMSVEPSSDGYLLVGTDEGLARFDGVRFVPFDPQPGLGLARRWIGALASARDGSLWVGTFDGWIYEYRDGRIQTKFHAGGTVFALLEDRTGRIWASTRTGVIRSDAGQFHAVAGLTRPPETAWNVLTQDGAGAVWAVTLDGLFCVRNNTVSQVLFDARISGEPLAVEADHSGVVWVGTSRGLSRIDDGVRTPVAGVPGPVVSILEDRDGVVWVGSWGLGVFRVRGSRVDSWSARDGLPDDFIRTLHEDAEGNLWIGTRGGGLVRCKDTPMVPYGLPEGLGGNYATTVVKAPDGHLWFGTWRGGLYRLKGNRFEAQATPVPALYCSVRALAIDPAGHQWIGNWEGLFGFDGKRYVNYAPTGSPYHLVSAMLFDRQGRLWLATSNNGVYLFPAGDASRPLASFLPGTEILSLFEDSQGRIWYGTPQGPGALTLGAAPNVAPVTGVPVEGVSAITEDAKGRIWATSLGGSLYRVAPGSPVVIGEAQGLPGSPLYRLLDDGAGGLWVSSAKGILRIESAQMTELLAGQRKRLEVALFDQDDGMRTPECHHVSQPAGWADPRGGAWFPTTRGFVLAVSRRMGRTPPPKARVEEAIWDNHAVPPGGSLRLDPGSHPLEIHFTALRFAWAEKIRFRYRMEGLDPDWIETGQLRSARYGRVPPGHYRFLVQARMPGGEWSTQAAELAVEQAPRFYQTGWFTALLLLFSIGVASALYRWRIHIIRGRYSAVLAERNRIAREWHDTLLAGFAAITWQLEETLSRLKEMPAQAEATVELALKMVQHYRAEARSVIWDLRESRLDSETLASAVQGALEQIAAGSPVAISVETQGTVTKLKDELERNVLRICQEAASNAKRHGRPRRISVELVYRAGELQVRIEDDGAGFIPSEVIGLSRGHFGLAVMAERAERFGGRLKLTSEPGQGTIVEAVIPTTTAGTLK</sequence>
<keyword evidence="3" id="KW-0902">Two-component regulatory system</keyword>